<comment type="subcellular location">
    <subcellularLocation>
        <location evidence="5">Cell membrane</location>
        <topology evidence="5">Multi-pass membrane protein</topology>
    </subcellularLocation>
    <subcellularLocation>
        <location evidence="1">Membrane</location>
        <topology evidence="1">Multi-pass membrane protein</topology>
    </subcellularLocation>
</comment>
<dbReference type="PANTHER" id="PTHR43839">
    <property type="entry name" value="OPPC IN A BINDING PROTEIN-DEPENDENT TRANSPORT SYSTEM"/>
    <property type="match status" value="1"/>
</dbReference>
<evidence type="ECO:0000256" key="3">
    <source>
        <dbReference type="ARBA" id="ARBA00022989"/>
    </source>
</evidence>
<dbReference type="Gene3D" id="1.10.3720.10">
    <property type="entry name" value="MetI-like"/>
    <property type="match status" value="1"/>
</dbReference>
<evidence type="ECO:0000313" key="7">
    <source>
        <dbReference type="EMBL" id="HGL40117.1"/>
    </source>
</evidence>
<sequence>MSLSTSSWKVFWSSNMSKIGVVLLILYIGISVYVVVFYPLDFGTRFWNNPSYWADNPREAPPEWTAFFTTSSPPRHMVFRLEKPSEYTVTRFRYSYPGFPSFVSLTVSGVTYSSRPPTLLFELVRPDGKVVPFYVLSVSRPLPGEQPPYKRHYETPLRVFVSGDPDASSFVSRFLRNEYGLEVAPDEVLRTGVERYIFGEFVNGELVPLTGDYVLAVTVSKADEMDTVDEVKVVFGGRVYGVLGTDRLGRDLATGLLFGFPVSLLVGFVTASLTTAIGSLLGMFSGYIGGKTDTIIQRTCDILNNIPLLPLLIFFTFILRPSIWIIIAILVAFGWSGLAIIVRNIVMQAKTAQFVESAESIGVPRGRILRRYIFPQIAPFLIAQLIFSTPSAILAEAALSFLGLGDPSLPSWGQILEYAFRSGGVNLGLWWWVLPPGALIALLSFTFVMLSMGLEPVVSPRLRRMI</sequence>
<organism evidence="8">
    <name type="scientific">Caldiarchaeum subterraneum</name>
    <dbReference type="NCBI Taxonomy" id="311458"/>
    <lineage>
        <taxon>Archaea</taxon>
        <taxon>Nitrososphaerota</taxon>
        <taxon>Candidatus Caldarchaeales</taxon>
        <taxon>Candidatus Caldarchaeaceae</taxon>
        <taxon>Candidatus Caldarchaeum</taxon>
    </lineage>
</organism>
<dbReference type="EMBL" id="DTCM01000006">
    <property type="protein sequence ID" value="HGL40117.1"/>
    <property type="molecule type" value="Genomic_DNA"/>
</dbReference>
<dbReference type="InterPro" id="IPR035906">
    <property type="entry name" value="MetI-like_sf"/>
</dbReference>
<dbReference type="PANTHER" id="PTHR43839:SF1">
    <property type="entry name" value="OPPC IN A BINDING PROTEIN-DEPENDENT TRANSPORT SYSTEM"/>
    <property type="match status" value="1"/>
</dbReference>
<keyword evidence="5" id="KW-0813">Transport</keyword>
<evidence type="ECO:0000256" key="2">
    <source>
        <dbReference type="ARBA" id="ARBA00022692"/>
    </source>
</evidence>
<evidence type="ECO:0000313" key="8">
    <source>
        <dbReference type="EMBL" id="HGN90967.1"/>
    </source>
</evidence>
<comment type="similarity">
    <text evidence="5">Belongs to the binding-protein-dependent transport system permease family.</text>
</comment>
<dbReference type="PROSITE" id="PS50928">
    <property type="entry name" value="ABC_TM1"/>
    <property type="match status" value="1"/>
</dbReference>
<comment type="caution">
    <text evidence="8">The sequence shown here is derived from an EMBL/GenBank/DDBJ whole genome shotgun (WGS) entry which is preliminary data.</text>
</comment>
<dbReference type="SUPFAM" id="SSF161098">
    <property type="entry name" value="MetI-like"/>
    <property type="match status" value="1"/>
</dbReference>
<keyword evidence="3 5" id="KW-1133">Transmembrane helix</keyword>
<dbReference type="AlphaFoldDB" id="A0A7C4I4C2"/>
<proteinExistence type="inferred from homology"/>
<evidence type="ECO:0000256" key="5">
    <source>
        <dbReference type="RuleBase" id="RU363032"/>
    </source>
</evidence>
<evidence type="ECO:0000256" key="4">
    <source>
        <dbReference type="ARBA" id="ARBA00023136"/>
    </source>
</evidence>
<feature type="transmembrane region" description="Helical" evidence="5">
    <location>
        <begin position="256"/>
        <end position="281"/>
    </location>
</feature>
<feature type="transmembrane region" description="Helical" evidence="5">
    <location>
        <begin position="429"/>
        <end position="454"/>
    </location>
</feature>
<evidence type="ECO:0000259" key="6">
    <source>
        <dbReference type="PROSITE" id="PS50928"/>
    </source>
</evidence>
<reference evidence="8" key="1">
    <citation type="journal article" date="2020" name="mSystems">
        <title>Genome- and Community-Level Interaction Insights into Carbon Utilization and Element Cycling Functions of Hydrothermarchaeota in Hydrothermal Sediment.</title>
        <authorList>
            <person name="Zhou Z."/>
            <person name="Liu Y."/>
            <person name="Xu W."/>
            <person name="Pan J."/>
            <person name="Luo Z.H."/>
            <person name="Li M."/>
        </authorList>
    </citation>
    <scope>NUCLEOTIDE SEQUENCE [LARGE SCALE GENOMIC DNA]</scope>
    <source>
        <strain evidence="8">SpSt-613</strain>
        <strain evidence="7">SpSt-669</strain>
    </source>
</reference>
<feature type="transmembrane region" description="Helical" evidence="5">
    <location>
        <begin position="302"/>
        <end position="319"/>
    </location>
</feature>
<keyword evidence="4 5" id="KW-0472">Membrane</keyword>
<dbReference type="InterPro" id="IPR000515">
    <property type="entry name" value="MetI-like"/>
</dbReference>
<feature type="transmembrane region" description="Helical" evidence="5">
    <location>
        <begin position="21"/>
        <end position="40"/>
    </location>
</feature>
<feature type="transmembrane region" description="Helical" evidence="5">
    <location>
        <begin position="377"/>
        <end position="402"/>
    </location>
</feature>
<evidence type="ECO:0000256" key="1">
    <source>
        <dbReference type="ARBA" id="ARBA00004141"/>
    </source>
</evidence>
<dbReference type="GO" id="GO:0005886">
    <property type="term" value="C:plasma membrane"/>
    <property type="evidence" value="ECO:0007669"/>
    <property type="project" value="UniProtKB-SubCell"/>
</dbReference>
<dbReference type="CDD" id="cd06261">
    <property type="entry name" value="TM_PBP2"/>
    <property type="match status" value="1"/>
</dbReference>
<protein>
    <submittedName>
        <fullName evidence="8">ABC transporter permease</fullName>
    </submittedName>
</protein>
<name>A0A7C4I4C2_CALS0</name>
<dbReference type="Pfam" id="PF00528">
    <property type="entry name" value="BPD_transp_1"/>
    <property type="match status" value="1"/>
</dbReference>
<keyword evidence="2 5" id="KW-0812">Transmembrane</keyword>
<dbReference type="EMBL" id="DTAD01000082">
    <property type="protein sequence ID" value="HGN90967.1"/>
    <property type="molecule type" value="Genomic_DNA"/>
</dbReference>
<accession>A0A7C4I4C2</accession>
<feature type="transmembrane region" description="Helical" evidence="5">
    <location>
        <begin position="325"/>
        <end position="346"/>
    </location>
</feature>
<feature type="domain" description="ABC transmembrane type-1" evidence="6">
    <location>
        <begin position="260"/>
        <end position="451"/>
    </location>
</feature>
<dbReference type="GO" id="GO:0055085">
    <property type="term" value="P:transmembrane transport"/>
    <property type="evidence" value="ECO:0007669"/>
    <property type="project" value="InterPro"/>
</dbReference>
<gene>
    <name evidence="8" type="ORF">ENT82_07600</name>
    <name evidence="7" type="ORF">ENU43_00370</name>
</gene>